<dbReference type="GO" id="GO:0006207">
    <property type="term" value="P:'de novo' pyrimidine nucleobase biosynthetic process"/>
    <property type="evidence" value="ECO:0007669"/>
    <property type="project" value="TreeGrafter"/>
</dbReference>
<dbReference type="STRING" id="658196.A0A397TC13"/>
<evidence type="ECO:0000256" key="4">
    <source>
        <dbReference type="ARBA" id="ARBA00022723"/>
    </source>
</evidence>
<dbReference type="UniPathway" id="UPA00070">
    <property type="reaction ID" value="UER00117"/>
</dbReference>
<feature type="domain" description="Amidohydrolase-related" evidence="8">
    <location>
        <begin position="6"/>
        <end position="299"/>
    </location>
</feature>
<evidence type="ECO:0000259" key="8">
    <source>
        <dbReference type="Pfam" id="PF01979"/>
    </source>
</evidence>
<evidence type="ECO:0000256" key="7">
    <source>
        <dbReference type="ARBA" id="ARBA00022975"/>
    </source>
</evidence>
<dbReference type="InterPro" id="IPR032466">
    <property type="entry name" value="Metal_Hydrolase"/>
</dbReference>
<dbReference type="Pfam" id="PF01979">
    <property type="entry name" value="Amidohydro_1"/>
    <property type="match status" value="1"/>
</dbReference>
<comment type="pathway">
    <text evidence="1">Pyrimidine metabolism; UMP biosynthesis via de novo pathway; (S)-dihydroorotate from bicarbonate: step 3/3.</text>
</comment>
<name>A0A397TC13_9GLOM</name>
<dbReference type="InterPro" id="IPR006680">
    <property type="entry name" value="Amidohydro-rel"/>
</dbReference>
<reference evidence="9 10" key="1">
    <citation type="submission" date="2018-06" db="EMBL/GenBank/DDBJ databases">
        <title>Comparative genomics reveals the genomic features of Rhizophagus irregularis, R. cerebriforme, R. diaphanum and Gigaspora rosea, and their symbiotic lifestyle signature.</title>
        <authorList>
            <person name="Morin E."/>
            <person name="San Clemente H."/>
            <person name="Chen E.C.H."/>
            <person name="De La Providencia I."/>
            <person name="Hainaut M."/>
            <person name="Kuo A."/>
            <person name="Kohler A."/>
            <person name="Murat C."/>
            <person name="Tang N."/>
            <person name="Roy S."/>
            <person name="Loubradou J."/>
            <person name="Henrissat B."/>
            <person name="Grigoriev I.V."/>
            <person name="Corradi N."/>
            <person name="Roux C."/>
            <person name="Martin F.M."/>
        </authorList>
    </citation>
    <scope>NUCLEOTIDE SEQUENCE [LARGE SCALE GENOMIC DNA]</scope>
    <source>
        <strain evidence="9 10">DAOM 227022</strain>
    </source>
</reference>
<dbReference type="InterPro" id="IPR004721">
    <property type="entry name" value="DHOdimr"/>
</dbReference>
<evidence type="ECO:0000256" key="6">
    <source>
        <dbReference type="ARBA" id="ARBA00022833"/>
    </source>
</evidence>
<dbReference type="NCBIfam" id="TIGR00856">
    <property type="entry name" value="pyrC_dimer"/>
    <property type="match status" value="1"/>
</dbReference>
<dbReference type="PROSITE" id="PS00483">
    <property type="entry name" value="DIHYDROOROTASE_2"/>
    <property type="match status" value="1"/>
</dbReference>
<dbReference type="PANTHER" id="PTHR43137:SF1">
    <property type="entry name" value="DIHYDROOROTASE"/>
    <property type="match status" value="1"/>
</dbReference>
<dbReference type="EMBL" id="QKYT01000055">
    <property type="protein sequence ID" value="RIA95800.1"/>
    <property type="molecule type" value="Genomic_DNA"/>
</dbReference>
<dbReference type="Gene3D" id="3.20.20.140">
    <property type="entry name" value="Metal-dependent hydrolases"/>
    <property type="match status" value="1"/>
</dbReference>
<keyword evidence="7" id="KW-0665">Pyrimidine biosynthesis</keyword>
<comment type="similarity">
    <text evidence="2">Belongs to the metallo-dependent hydrolases superfamily. DHOase family. Class II DHOase subfamily.</text>
</comment>
<dbReference type="AlphaFoldDB" id="A0A397TC13"/>
<gene>
    <name evidence="9" type="ORF">C1645_453406</name>
</gene>
<dbReference type="OrthoDB" id="1670005at2759"/>
<keyword evidence="5" id="KW-0378">Hydrolase</keyword>
<dbReference type="PIRSF" id="PIRSF001237">
    <property type="entry name" value="DHOdimr"/>
    <property type="match status" value="1"/>
</dbReference>
<proteinExistence type="inferred from homology"/>
<dbReference type="GO" id="GO:0005737">
    <property type="term" value="C:cytoplasm"/>
    <property type="evidence" value="ECO:0007669"/>
    <property type="project" value="TreeGrafter"/>
</dbReference>
<evidence type="ECO:0000256" key="5">
    <source>
        <dbReference type="ARBA" id="ARBA00022801"/>
    </source>
</evidence>
<accession>A0A397TC13</accession>
<dbReference type="GO" id="GO:0004151">
    <property type="term" value="F:dihydroorotase activity"/>
    <property type="evidence" value="ECO:0007669"/>
    <property type="project" value="UniProtKB-EC"/>
</dbReference>
<evidence type="ECO:0000256" key="3">
    <source>
        <dbReference type="ARBA" id="ARBA00012860"/>
    </source>
</evidence>
<comment type="caution">
    <text evidence="9">The sequence shown here is derived from an EMBL/GenBank/DDBJ whole genome shotgun (WGS) entry which is preliminary data.</text>
</comment>
<dbReference type="PANTHER" id="PTHR43137">
    <property type="entry name" value="DIHYDROOROTASE"/>
    <property type="match status" value="1"/>
</dbReference>
<dbReference type="GO" id="GO:0046872">
    <property type="term" value="F:metal ion binding"/>
    <property type="evidence" value="ECO:0007669"/>
    <property type="project" value="UniProtKB-KW"/>
</dbReference>
<dbReference type="FunFam" id="3.20.20.140:FF:000071">
    <property type="entry name" value="Dihydroorotase, homodimeric type, variant"/>
    <property type="match status" value="1"/>
</dbReference>
<organism evidence="9 10">
    <name type="scientific">Glomus cerebriforme</name>
    <dbReference type="NCBI Taxonomy" id="658196"/>
    <lineage>
        <taxon>Eukaryota</taxon>
        <taxon>Fungi</taxon>
        <taxon>Fungi incertae sedis</taxon>
        <taxon>Mucoromycota</taxon>
        <taxon>Glomeromycotina</taxon>
        <taxon>Glomeromycetes</taxon>
        <taxon>Glomerales</taxon>
        <taxon>Glomeraceae</taxon>
        <taxon>Glomus</taxon>
    </lineage>
</organism>
<keyword evidence="6" id="KW-0862">Zinc</keyword>
<dbReference type="Proteomes" id="UP000265703">
    <property type="component" value="Unassembled WGS sequence"/>
</dbReference>
<dbReference type="HAMAP" id="MF_00219">
    <property type="entry name" value="PyrC_classII"/>
    <property type="match status" value="1"/>
</dbReference>
<dbReference type="EC" id="3.5.2.3" evidence="3"/>
<dbReference type="CDD" id="cd01294">
    <property type="entry name" value="DHOase"/>
    <property type="match status" value="1"/>
</dbReference>
<evidence type="ECO:0000313" key="10">
    <source>
        <dbReference type="Proteomes" id="UP000265703"/>
    </source>
</evidence>
<evidence type="ECO:0000256" key="2">
    <source>
        <dbReference type="ARBA" id="ARBA00005631"/>
    </source>
</evidence>
<dbReference type="GO" id="GO:0044205">
    <property type="term" value="P:'de novo' UMP biosynthetic process"/>
    <property type="evidence" value="ECO:0007669"/>
    <property type="project" value="UniProtKB-UniPathway"/>
</dbReference>
<keyword evidence="10" id="KW-1185">Reference proteome</keyword>
<sequence>MQKSLILPSASDFHIHLRQDDLMNMVVPRIAEGGISLCYVMPNLKPPITSTEQALAYKDKLEKLEPNVTFLMSLYLSPDLTPEEIRKAKAAGIVGVKSYPRGVTTNSDSGIESYTVYYPVFKTMEEVGMVLNLHGEIPSDIEQDICVMNAEEKFLIHLKQLHNDFPKLKIVLEHATTKAAVEMVKSLGDTIGCTITIHHLQLIVDDWAGQCHNFCKPVAKFPHDRKALRDVILEGHPRFFLGTDSAPHPAHLKECAQSCAGVFTTPLTLPYLATIFDSFNALPMLKSFACENGKKFYSVKEEKCREIKLIKETLPVPNSYPFGDTQPGIVIPFWSGKTLTWKIDQS</sequence>
<dbReference type="InterPro" id="IPR002195">
    <property type="entry name" value="Dihydroorotase_CS"/>
</dbReference>
<protein>
    <recommendedName>
        <fullName evidence="3">dihydroorotase</fullName>
        <ecNumber evidence="3">3.5.2.3</ecNumber>
    </recommendedName>
</protein>
<dbReference type="SUPFAM" id="SSF51556">
    <property type="entry name" value="Metallo-dependent hydrolases"/>
    <property type="match status" value="1"/>
</dbReference>
<evidence type="ECO:0000313" key="9">
    <source>
        <dbReference type="EMBL" id="RIA95800.1"/>
    </source>
</evidence>
<keyword evidence="4" id="KW-0479">Metal-binding</keyword>
<evidence type="ECO:0000256" key="1">
    <source>
        <dbReference type="ARBA" id="ARBA00004880"/>
    </source>
</evidence>